<feature type="transmembrane region" description="Helical" evidence="2">
    <location>
        <begin position="49"/>
        <end position="69"/>
    </location>
</feature>
<proteinExistence type="predicted"/>
<comment type="caution">
    <text evidence="3">The sequence shown here is derived from an EMBL/GenBank/DDBJ whole genome shotgun (WGS) entry which is preliminary data.</text>
</comment>
<name>A0A9K3KRA3_9STRA</name>
<dbReference type="Proteomes" id="UP000693970">
    <property type="component" value="Unassembled WGS sequence"/>
</dbReference>
<reference evidence="3" key="1">
    <citation type="journal article" date="2021" name="Sci. Rep.">
        <title>Diploid genomic architecture of Nitzschia inconspicua, an elite biomass production diatom.</title>
        <authorList>
            <person name="Oliver A."/>
            <person name="Podell S."/>
            <person name="Pinowska A."/>
            <person name="Traller J.C."/>
            <person name="Smith S.R."/>
            <person name="McClure R."/>
            <person name="Beliaev A."/>
            <person name="Bohutskyi P."/>
            <person name="Hill E.A."/>
            <person name="Rabines A."/>
            <person name="Zheng H."/>
            <person name="Allen L.Z."/>
            <person name="Kuo A."/>
            <person name="Grigoriev I.V."/>
            <person name="Allen A.E."/>
            <person name="Hazlebeck D."/>
            <person name="Allen E.E."/>
        </authorList>
    </citation>
    <scope>NUCLEOTIDE SEQUENCE</scope>
    <source>
        <strain evidence="3">Hildebrandi</strain>
    </source>
</reference>
<evidence type="ECO:0000313" key="3">
    <source>
        <dbReference type="EMBL" id="KAG7348544.1"/>
    </source>
</evidence>
<reference evidence="3" key="2">
    <citation type="submission" date="2021-04" db="EMBL/GenBank/DDBJ databases">
        <authorList>
            <person name="Podell S."/>
        </authorList>
    </citation>
    <scope>NUCLEOTIDE SEQUENCE</scope>
    <source>
        <strain evidence="3">Hildebrandi</strain>
    </source>
</reference>
<gene>
    <name evidence="3" type="ORF">IV203_017249</name>
</gene>
<keyword evidence="2" id="KW-0812">Transmembrane</keyword>
<organism evidence="3 4">
    <name type="scientific">Nitzschia inconspicua</name>
    <dbReference type="NCBI Taxonomy" id="303405"/>
    <lineage>
        <taxon>Eukaryota</taxon>
        <taxon>Sar</taxon>
        <taxon>Stramenopiles</taxon>
        <taxon>Ochrophyta</taxon>
        <taxon>Bacillariophyta</taxon>
        <taxon>Bacillariophyceae</taxon>
        <taxon>Bacillariophycidae</taxon>
        <taxon>Bacillariales</taxon>
        <taxon>Bacillariaceae</taxon>
        <taxon>Nitzschia</taxon>
    </lineage>
</organism>
<evidence type="ECO:0000256" key="1">
    <source>
        <dbReference type="SAM" id="MobiDB-lite"/>
    </source>
</evidence>
<keyword evidence="2" id="KW-0472">Membrane</keyword>
<evidence type="ECO:0000256" key="2">
    <source>
        <dbReference type="SAM" id="Phobius"/>
    </source>
</evidence>
<protein>
    <recommendedName>
        <fullName evidence="5">Sulfotransferase domain-containing protein</fullName>
    </recommendedName>
</protein>
<dbReference type="AlphaFoldDB" id="A0A9K3KRA3"/>
<feature type="region of interest" description="Disordered" evidence="1">
    <location>
        <begin position="1"/>
        <end position="41"/>
    </location>
</feature>
<evidence type="ECO:0008006" key="5">
    <source>
        <dbReference type="Google" id="ProtNLM"/>
    </source>
</evidence>
<dbReference type="OrthoDB" id="41177at2759"/>
<keyword evidence="4" id="KW-1185">Reference proteome</keyword>
<keyword evidence="2" id="KW-1133">Transmembrane helix</keyword>
<sequence>MPVLLRSRGVSSPRGGTRDKKSFPIASSPDSGGVLKGHSRGRKMGGQPAWFLFRTALLFAALCVVYFFFVAVHYDDQSEDTTFDGNDHGVDSALSEASLELIQQSAAKIHDKDFTELLQKLKNEKEEYRHMFKPKKSLYKKFDKNKPTTAAQDLIKRDKKGNIMYKPITSISIEDLGKLGIKGGSDAAKGVTYDQAIKGREQLMDIIHEAGIVEIDVASILSLPKWSSVTKLYGDTPVVLGLERCSEFHDEVKFPAWDASLGTAGLFNTGTNPFAMYLEQNCKLPKNKSDKAGGTRWQVPWGKHTFASLRLQNTAGREAKTNKETVMPIVMVRDPYSWMQSMCKHPYEARWPHSKMCPNLGYVEKPGRLRFRQNARKRPMVKSVSVNVRYKPVRHFDSLAHFWLEWYKEYLEADYPRLIVRFEDIQFHAKEVIDIICQCANGVPRKDDAIFRYVVDSAKWGAAHPDRSTNMVTAMIKYGSDKDRFKGMREADKIVASSVLTSEVMELFGYEVPEFTANPAF</sequence>
<accession>A0A9K3KRA3</accession>
<dbReference type="EMBL" id="JAGRRH010000020">
    <property type="protein sequence ID" value="KAG7348544.1"/>
    <property type="molecule type" value="Genomic_DNA"/>
</dbReference>
<evidence type="ECO:0000313" key="4">
    <source>
        <dbReference type="Proteomes" id="UP000693970"/>
    </source>
</evidence>